<accession>A0A3E2NBH8</accession>
<proteinExistence type="predicted"/>
<dbReference type="Gene3D" id="3.40.960.10">
    <property type="entry name" value="VSR Endonuclease"/>
    <property type="match status" value="1"/>
</dbReference>
<comment type="caution">
    <text evidence="1">The sequence shown here is derived from an EMBL/GenBank/DDBJ whole genome shotgun (WGS) entry which is preliminary data.</text>
</comment>
<gene>
    <name evidence="1" type="ORF">DS742_14090</name>
</gene>
<dbReference type="OrthoDB" id="552713at2"/>
<organism evidence="1 2">
    <name type="scientific">Lacrimispora amygdalina</name>
    <dbReference type="NCBI Taxonomy" id="253257"/>
    <lineage>
        <taxon>Bacteria</taxon>
        <taxon>Bacillati</taxon>
        <taxon>Bacillota</taxon>
        <taxon>Clostridia</taxon>
        <taxon>Lachnospirales</taxon>
        <taxon>Lachnospiraceae</taxon>
        <taxon>Lacrimispora</taxon>
    </lineage>
</organism>
<sequence>MENLVGKKFNELIVIDKIENYSFKNNRTFIRWKCKCSCGNIIEVTSSRLTSGHVKSCGCLKHKKADMTGIHLHRLTFLHPDVNNKLNWICECDCGNIVSVNATNVKRGLTQSCGCLHSEVTSEKLTIDLVGKRFGKLVVIERDETMPKSQGVYWKCQCDCGNEVSIISYSLKEGTTTSCGCYKSKITSERFSMDLLGKKFGKLTVLNRDGSFVGENGAKYSQWLCKCECGSTKTIRGHDLVRGSVTSCGCTISRGEETIRILLNTMSVNFKTQYGFNDLKSKKGWKLKFDFAIMNSEDMLLCLLEFQGQQHYDESYGWFGEQQRNETDPLKRQYCNQHNIPLFEIKYNDDIETSIKNILSNFEIYKSIPCQASLKEEGVTTIRKE</sequence>
<evidence type="ECO:0008006" key="3">
    <source>
        <dbReference type="Google" id="ProtNLM"/>
    </source>
</evidence>
<dbReference type="EMBL" id="QOHO01000043">
    <property type="protein sequence ID" value="RFZ78240.1"/>
    <property type="molecule type" value="Genomic_DNA"/>
</dbReference>
<reference evidence="1 2" key="1">
    <citation type="submission" date="2018-07" db="EMBL/GenBank/DDBJ databases">
        <title>New species, Clostridium PI-S10-A1B.</title>
        <authorList>
            <person name="Krishna G."/>
            <person name="Summeta K."/>
            <person name="Shikha S."/>
            <person name="Prabhu P.B."/>
            <person name="Suresh K."/>
        </authorList>
    </citation>
    <scope>NUCLEOTIDE SEQUENCE [LARGE SCALE GENOMIC DNA]</scope>
    <source>
        <strain evidence="1 2">PI-S10-A1B</strain>
    </source>
</reference>
<evidence type="ECO:0000313" key="2">
    <source>
        <dbReference type="Proteomes" id="UP000260680"/>
    </source>
</evidence>
<protein>
    <recommendedName>
        <fullName evidence="3">DUF2726 domain-containing protein</fullName>
    </recommendedName>
</protein>
<dbReference type="AlphaFoldDB" id="A0A3E2NBH8"/>
<dbReference type="RefSeq" id="WP_117417614.1">
    <property type="nucleotide sequence ID" value="NZ_QOHO01000043.1"/>
</dbReference>
<evidence type="ECO:0000313" key="1">
    <source>
        <dbReference type="EMBL" id="RFZ78240.1"/>
    </source>
</evidence>
<dbReference type="Proteomes" id="UP000260680">
    <property type="component" value="Unassembled WGS sequence"/>
</dbReference>
<name>A0A3E2NBH8_9FIRM</name>